<evidence type="ECO:0000256" key="6">
    <source>
        <dbReference type="ARBA" id="ARBA00022741"/>
    </source>
</evidence>
<dbReference type="RefSeq" id="WP_425319046.1">
    <property type="nucleotide sequence ID" value="NZ_FORI01000004.1"/>
</dbReference>
<feature type="domain" description="tRNA nucleotidyltransferase/poly(A) polymerase RNA and SrmB- binding" evidence="11">
    <location>
        <begin position="181"/>
        <end position="243"/>
    </location>
</feature>
<name>A0A1I3KC66_9SPIR</name>
<evidence type="ECO:0000313" key="14">
    <source>
        <dbReference type="Proteomes" id="UP000182737"/>
    </source>
</evidence>
<feature type="domain" description="Poly A polymerase head" evidence="10">
    <location>
        <begin position="33"/>
        <end position="154"/>
    </location>
</feature>
<reference evidence="14" key="1">
    <citation type="submission" date="2016-10" db="EMBL/GenBank/DDBJ databases">
        <authorList>
            <person name="Varghese N."/>
            <person name="Submissions S."/>
        </authorList>
    </citation>
    <scope>NUCLEOTIDE SEQUENCE [LARGE SCALE GENOMIC DNA]</scope>
    <source>
        <strain evidence="14">XBD1002</strain>
    </source>
</reference>
<dbReference type="Gene3D" id="3.30.460.10">
    <property type="entry name" value="Beta Polymerase, domain 2"/>
    <property type="match status" value="1"/>
</dbReference>
<evidence type="ECO:0000256" key="1">
    <source>
        <dbReference type="ARBA" id="ARBA00001946"/>
    </source>
</evidence>
<evidence type="ECO:0000256" key="7">
    <source>
        <dbReference type="ARBA" id="ARBA00022842"/>
    </source>
</evidence>
<dbReference type="GO" id="GO:0008033">
    <property type="term" value="P:tRNA processing"/>
    <property type="evidence" value="ECO:0007669"/>
    <property type="project" value="UniProtKB-KW"/>
</dbReference>
<gene>
    <name evidence="13" type="ORF">SAMN04487775_104204</name>
</gene>
<keyword evidence="2 9" id="KW-0808">Transferase</keyword>
<sequence>MTSIITSLTSKKIKLPDLLKDFGKVFTDAGFKAYLVGGAVRDMFMKVPAHDWDIATNATPQDVIKLFKFVVPTGIEHGTVTVHFKGNEIEVTTFRTEAGYSDGRHPDSINYAATIEEDLARRDFTMNAIAASLEDGLVVDPYKGQEDIKNKIIRTVGVPHERFMEDGLRPVRALRFASKLGFSIENNTYSEIFKPEIQKKVASISIERFRDEFEKIMASPKPSVGMKLLEETGLLKIFIPEFTVCRGCIQSDYRAFHKFDVMNHLLYACDGAPTEKLNVRLAALFHDIGKPAAKKIIKETVLDGEKNDGSKKEIETITFYNHESFSEKITEKLMTRLRFSNDMIHNVCHLVKEHMFHYESNWSDAAVRRFIMRVQPEYMEDLYDLRLADMYGMYNEKVDVRYSSSVALLLELKERVKSELEKKNVLSLKSLAVNGRDLMAIGVPAGKELGRILNELLDCVVEDPEMNTKETLLKTAKEISRIS</sequence>
<dbReference type="InterPro" id="IPR050264">
    <property type="entry name" value="Bact_CCA-adding_enz_type3_sf"/>
</dbReference>
<evidence type="ECO:0000313" key="13">
    <source>
        <dbReference type="EMBL" id="SFI70072.1"/>
    </source>
</evidence>
<keyword evidence="4" id="KW-0548">Nucleotidyltransferase</keyword>
<evidence type="ECO:0000256" key="4">
    <source>
        <dbReference type="ARBA" id="ARBA00022695"/>
    </source>
</evidence>
<evidence type="ECO:0000259" key="10">
    <source>
        <dbReference type="Pfam" id="PF01743"/>
    </source>
</evidence>
<dbReference type="InterPro" id="IPR043519">
    <property type="entry name" value="NT_sf"/>
</dbReference>
<dbReference type="GO" id="GO:0000049">
    <property type="term" value="F:tRNA binding"/>
    <property type="evidence" value="ECO:0007669"/>
    <property type="project" value="TreeGrafter"/>
</dbReference>
<evidence type="ECO:0000256" key="8">
    <source>
        <dbReference type="ARBA" id="ARBA00022884"/>
    </source>
</evidence>
<keyword evidence="6" id="KW-0547">Nucleotide-binding</keyword>
<feature type="domain" description="CCA-adding enzyme C-terminal" evidence="12">
    <location>
        <begin position="325"/>
        <end position="475"/>
    </location>
</feature>
<dbReference type="GO" id="GO:0016779">
    <property type="term" value="F:nucleotidyltransferase activity"/>
    <property type="evidence" value="ECO:0007669"/>
    <property type="project" value="UniProtKB-KW"/>
</dbReference>
<keyword evidence="5" id="KW-0479">Metal-binding</keyword>
<comment type="cofactor">
    <cofactor evidence="1">
        <name>Mg(2+)</name>
        <dbReference type="ChEBI" id="CHEBI:18420"/>
    </cofactor>
</comment>
<dbReference type="GO" id="GO:0000166">
    <property type="term" value="F:nucleotide binding"/>
    <property type="evidence" value="ECO:0007669"/>
    <property type="project" value="UniProtKB-KW"/>
</dbReference>
<evidence type="ECO:0000256" key="5">
    <source>
        <dbReference type="ARBA" id="ARBA00022723"/>
    </source>
</evidence>
<dbReference type="PANTHER" id="PTHR46173:SF1">
    <property type="entry name" value="CCA TRNA NUCLEOTIDYLTRANSFERASE 1, MITOCHONDRIAL"/>
    <property type="match status" value="1"/>
</dbReference>
<dbReference type="AlphaFoldDB" id="A0A1I3KC66"/>
<dbReference type="InterPro" id="IPR032810">
    <property type="entry name" value="CCA-adding_enz_C"/>
</dbReference>
<dbReference type="Gene3D" id="1.10.3090.10">
    <property type="entry name" value="cca-adding enzyme, domain 2"/>
    <property type="match status" value="1"/>
</dbReference>
<keyword evidence="14" id="KW-1185">Reference proteome</keyword>
<keyword evidence="7" id="KW-0460">Magnesium</keyword>
<dbReference type="Pfam" id="PF13735">
    <property type="entry name" value="tRNA_NucTran2_2"/>
    <property type="match status" value="1"/>
</dbReference>
<dbReference type="GO" id="GO:0046872">
    <property type="term" value="F:metal ion binding"/>
    <property type="evidence" value="ECO:0007669"/>
    <property type="project" value="UniProtKB-KW"/>
</dbReference>
<dbReference type="Pfam" id="PF01743">
    <property type="entry name" value="PolyA_pol"/>
    <property type="match status" value="1"/>
</dbReference>
<evidence type="ECO:0000256" key="2">
    <source>
        <dbReference type="ARBA" id="ARBA00022679"/>
    </source>
</evidence>
<dbReference type="InterPro" id="IPR003607">
    <property type="entry name" value="HD/PDEase_dom"/>
</dbReference>
<dbReference type="Gene3D" id="1.10.246.80">
    <property type="match status" value="1"/>
</dbReference>
<keyword evidence="8 9" id="KW-0694">RNA-binding</keyword>
<organism evidence="13 14">
    <name type="scientific">Treponema bryantii</name>
    <dbReference type="NCBI Taxonomy" id="163"/>
    <lineage>
        <taxon>Bacteria</taxon>
        <taxon>Pseudomonadati</taxon>
        <taxon>Spirochaetota</taxon>
        <taxon>Spirochaetia</taxon>
        <taxon>Spirochaetales</taxon>
        <taxon>Treponemataceae</taxon>
        <taxon>Treponema</taxon>
    </lineage>
</organism>
<proteinExistence type="inferred from homology"/>
<dbReference type="CDD" id="cd00077">
    <property type="entry name" value="HDc"/>
    <property type="match status" value="1"/>
</dbReference>
<dbReference type="CDD" id="cd05398">
    <property type="entry name" value="NT_ClassII-CCAase"/>
    <property type="match status" value="1"/>
</dbReference>
<dbReference type="SUPFAM" id="SSF81301">
    <property type="entry name" value="Nucleotidyltransferase"/>
    <property type="match status" value="1"/>
</dbReference>
<dbReference type="Proteomes" id="UP000182737">
    <property type="component" value="Unassembled WGS sequence"/>
</dbReference>
<dbReference type="InterPro" id="IPR032828">
    <property type="entry name" value="PolyA_RNA-bd"/>
</dbReference>
<evidence type="ECO:0000256" key="3">
    <source>
        <dbReference type="ARBA" id="ARBA00022694"/>
    </source>
</evidence>
<dbReference type="SUPFAM" id="SSF81891">
    <property type="entry name" value="Poly A polymerase C-terminal region-like"/>
    <property type="match status" value="1"/>
</dbReference>
<evidence type="ECO:0000256" key="9">
    <source>
        <dbReference type="RuleBase" id="RU003953"/>
    </source>
</evidence>
<evidence type="ECO:0000259" key="11">
    <source>
        <dbReference type="Pfam" id="PF12627"/>
    </source>
</evidence>
<dbReference type="PANTHER" id="PTHR46173">
    <property type="entry name" value="CCA TRNA NUCLEOTIDYLTRANSFERASE 1, MITOCHONDRIAL"/>
    <property type="match status" value="1"/>
</dbReference>
<dbReference type="EMBL" id="FORI01000004">
    <property type="protein sequence ID" value="SFI70072.1"/>
    <property type="molecule type" value="Genomic_DNA"/>
</dbReference>
<dbReference type="Pfam" id="PF12627">
    <property type="entry name" value="PolyA_pol_RNAbd"/>
    <property type="match status" value="1"/>
</dbReference>
<evidence type="ECO:0000259" key="12">
    <source>
        <dbReference type="Pfam" id="PF13735"/>
    </source>
</evidence>
<accession>A0A1I3KC66</accession>
<dbReference type="InterPro" id="IPR002646">
    <property type="entry name" value="PolA_pol_head_dom"/>
</dbReference>
<comment type="similarity">
    <text evidence="9">Belongs to the tRNA nucleotidyltransferase/poly(A) polymerase family.</text>
</comment>
<protein>
    <submittedName>
        <fullName evidence="13">tRNA nucleotidyltransferase (CCA-adding enzyme)</fullName>
    </submittedName>
</protein>
<keyword evidence="3" id="KW-0819">tRNA processing</keyword>